<dbReference type="GO" id="GO:0005524">
    <property type="term" value="F:ATP binding"/>
    <property type="evidence" value="ECO:0007669"/>
    <property type="project" value="UniProtKB-KW"/>
</dbReference>
<dbReference type="GO" id="GO:0004674">
    <property type="term" value="F:protein serine/threonine kinase activity"/>
    <property type="evidence" value="ECO:0007669"/>
    <property type="project" value="UniProtKB-KW"/>
</dbReference>
<dbReference type="GO" id="GO:0005814">
    <property type="term" value="C:centriole"/>
    <property type="evidence" value="ECO:0007669"/>
    <property type="project" value="UniProtKB-SubCell"/>
</dbReference>
<dbReference type="SMART" id="SM00256">
    <property type="entry name" value="FBOX"/>
    <property type="match status" value="1"/>
</dbReference>
<evidence type="ECO:0000256" key="11">
    <source>
        <dbReference type="ARBA" id="ARBA00023212"/>
    </source>
</evidence>
<evidence type="ECO:0000256" key="5">
    <source>
        <dbReference type="ARBA" id="ARBA00022527"/>
    </source>
</evidence>
<dbReference type="PROSITE" id="PS50011">
    <property type="entry name" value="PROTEIN_KINASE_DOM"/>
    <property type="match status" value="1"/>
</dbReference>
<keyword evidence="19" id="KW-1185">Reference proteome</keyword>
<comment type="caution">
    <text evidence="18">The sequence shown here is derived from an EMBL/GenBank/DDBJ whole genome shotgun (WGS) entry which is preliminary data.</text>
</comment>
<proteinExistence type="predicted"/>
<comment type="subcellular location">
    <subcellularLocation>
        <location evidence="1">Cytoplasm</location>
        <location evidence="1">Cytoskeleton</location>
        <location evidence="1">Microtubule organizing center</location>
        <location evidence="1">Centrosome</location>
        <location evidence="1">Centriole</location>
    </subcellularLocation>
    <subcellularLocation>
        <location evidence="2">Cytoplasm</location>
        <location evidence="2">Perinuclear region</location>
    </subcellularLocation>
</comment>
<dbReference type="Pfam" id="PF00134">
    <property type="entry name" value="Cyclin_N"/>
    <property type="match status" value="1"/>
</dbReference>
<evidence type="ECO:0000256" key="12">
    <source>
        <dbReference type="ARBA" id="ARBA00038543"/>
    </source>
</evidence>
<dbReference type="Pfam" id="PF12937">
    <property type="entry name" value="F-box-like"/>
    <property type="match status" value="1"/>
</dbReference>
<dbReference type="AlphaFoldDB" id="A0A1R2BD87"/>
<dbReference type="SMART" id="SM01332">
    <property type="entry name" value="Cyclin_C"/>
    <property type="match status" value="1"/>
</dbReference>
<dbReference type="InterPro" id="IPR036915">
    <property type="entry name" value="Cyclin-like_sf"/>
</dbReference>
<dbReference type="OrthoDB" id="4062651at2759"/>
<keyword evidence="9" id="KW-0067">ATP-binding</keyword>
<dbReference type="Proteomes" id="UP000187209">
    <property type="component" value="Unassembled WGS sequence"/>
</dbReference>
<reference evidence="18 19" key="1">
    <citation type="submission" date="2016-11" db="EMBL/GenBank/DDBJ databases">
        <title>The macronuclear genome of Stentor coeruleus: a giant cell with tiny introns.</title>
        <authorList>
            <person name="Slabodnick M."/>
            <person name="Ruby J.G."/>
            <person name="Reiff S.B."/>
            <person name="Swart E.C."/>
            <person name="Gosai S."/>
            <person name="Prabakaran S."/>
            <person name="Witkowska E."/>
            <person name="Larue G.E."/>
            <person name="Fisher S."/>
            <person name="Freeman R.M."/>
            <person name="Gunawardena J."/>
            <person name="Chu W."/>
            <person name="Stover N.A."/>
            <person name="Gregory B.D."/>
            <person name="Nowacki M."/>
            <person name="Derisi J."/>
            <person name="Roy S.W."/>
            <person name="Marshall W.F."/>
            <person name="Sood P."/>
        </authorList>
    </citation>
    <scope>NUCLEOTIDE SEQUENCE [LARGE SCALE GENOMIC DNA]</scope>
    <source>
        <strain evidence="18">WM001</strain>
    </source>
</reference>
<evidence type="ECO:0000256" key="4">
    <source>
        <dbReference type="ARBA" id="ARBA00022490"/>
    </source>
</evidence>
<dbReference type="InterPro" id="IPR004367">
    <property type="entry name" value="Cyclin_C-dom"/>
</dbReference>
<comment type="subunit">
    <text evidence="12">May form a complex composed of at least the catalytic subunit CRK2 and a cyclin.</text>
</comment>
<dbReference type="PANTHER" id="PTHR24056">
    <property type="entry name" value="CELL DIVISION PROTEIN KINASE"/>
    <property type="match status" value="1"/>
</dbReference>
<dbReference type="InterPro" id="IPR001810">
    <property type="entry name" value="F-box_dom"/>
</dbReference>
<dbReference type="SUPFAM" id="SSF47954">
    <property type="entry name" value="Cyclin-like"/>
    <property type="match status" value="2"/>
</dbReference>
<dbReference type="Gene3D" id="1.10.472.10">
    <property type="entry name" value="Cyclin-like"/>
    <property type="match status" value="2"/>
</dbReference>
<dbReference type="InterPro" id="IPR036047">
    <property type="entry name" value="F-box-like_dom_sf"/>
</dbReference>
<evidence type="ECO:0000256" key="1">
    <source>
        <dbReference type="ARBA" id="ARBA00004114"/>
    </source>
</evidence>
<dbReference type="EMBL" id="MPUH01000732">
    <property type="protein sequence ID" value="OMJ74736.1"/>
    <property type="molecule type" value="Genomic_DNA"/>
</dbReference>
<evidence type="ECO:0000313" key="19">
    <source>
        <dbReference type="Proteomes" id="UP000187209"/>
    </source>
</evidence>
<keyword evidence="7" id="KW-0547">Nucleotide-binding</keyword>
<evidence type="ECO:0000256" key="15">
    <source>
        <dbReference type="ARBA" id="ARBA00042858"/>
    </source>
</evidence>
<keyword evidence="10" id="KW-0195">Cyclin</keyword>
<dbReference type="SUPFAM" id="SSF56112">
    <property type="entry name" value="Protein kinase-like (PK-like)"/>
    <property type="match status" value="1"/>
</dbReference>
<dbReference type="InterPro" id="IPR050108">
    <property type="entry name" value="CDK"/>
</dbReference>
<evidence type="ECO:0000259" key="17">
    <source>
        <dbReference type="PROSITE" id="PS50181"/>
    </source>
</evidence>
<evidence type="ECO:0000256" key="9">
    <source>
        <dbReference type="ARBA" id="ARBA00022840"/>
    </source>
</evidence>
<protein>
    <recommendedName>
        <fullName evidence="3">Cyclin-F</fullName>
    </recommendedName>
    <alternativeName>
        <fullName evidence="14">Cell division control protein 2 homolog</fullName>
    </alternativeName>
    <alternativeName>
        <fullName evidence="13">Cyclin-dependent kinase 2 homolog</fullName>
    </alternativeName>
    <alternativeName>
        <fullName evidence="15">cdc2-related kinase 2</fullName>
    </alternativeName>
</protein>
<gene>
    <name evidence="18" type="ORF">SteCoe_26282</name>
</gene>
<dbReference type="InterPro" id="IPR006671">
    <property type="entry name" value="Cyclin_N"/>
</dbReference>
<dbReference type="PROSITE" id="PS50181">
    <property type="entry name" value="FBOX"/>
    <property type="match status" value="1"/>
</dbReference>
<evidence type="ECO:0000256" key="14">
    <source>
        <dbReference type="ARBA" id="ARBA00041902"/>
    </source>
</evidence>
<dbReference type="SUPFAM" id="SSF81383">
    <property type="entry name" value="F-box domain"/>
    <property type="match status" value="1"/>
</dbReference>
<dbReference type="Gene3D" id="1.10.510.10">
    <property type="entry name" value="Transferase(Phosphotransferase) domain 1"/>
    <property type="match status" value="1"/>
</dbReference>
<keyword evidence="6" id="KW-0808">Transferase</keyword>
<evidence type="ECO:0000313" key="18">
    <source>
        <dbReference type="EMBL" id="OMJ74736.1"/>
    </source>
</evidence>
<evidence type="ECO:0000256" key="10">
    <source>
        <dbReference type="ARBA" id="ARBA00023127"/>
    </source>
</evidence>
<dbReference type="GO" id="GO:0048471">
    <property type="term" value="C:perinuclear region of cytoplasm"/>
    <property type="evidence" value="ECO:0007669"/>
    <property type="project" value="UniProtKB-SubCell"/>
</dbReference>
<dbReference type="PANTHER" id="PTHR24056:SF107">
    <property type="entry name" value="CYCLIN-DEPENDENT KINASE 11A-RELATED"/>
    <property type="match status" value="1"/>
</dbReference>
<dbReference type="Gene3D" id="1.20.1280.50">
    <property type="match status" value="1"/>
</dbReference>
<feature type="domain" description="Protein kinase" evidence="16">
    <location>
        <begin position="102"/>
        <end position="422"/>
    </location>
</feature>
<accession>A0A1R2BD87</accession>
<dbReference type="Pfam" id="PF02984">
    <property type="entry name" value="Cyclin_C"/>
    <property type="match status" value="1"/>
</dbReference>
<dbReference type="FunFam" id="1.10.472.10:FF:000057">
    <property type="entry name" value="Cyclin N-terminal domain containing 2"/>
    <property type="match status" value="1"/>
</dbReference>
<evidence type="ECO:0000256" key="2">
    <source>
        <dbReference type="ARBA" id="ARBA00004556"/>
    </source>
</evidence>
<evidence type="ECO:0000256" key="13">
    <source>
        <dbReference type="ARBA" id="ARBA00039612"/>
    </source>
</evidence>
<dbReference type="CDD" id="cd09917">
    <property type="entry name" value="F-box_SF"/>
    <property type="match status" value="1"/>
</dbReference>
<name>A0A1R2BD87_9CILI</name>
<dbReference type="Gene3D" id="3.30.200.20">
    <property type="entry name" value="Phosphorylase Kinase, domain 1"/>
    <property type="match status" value="1"/>
</dbReference>
<keyword evidence="11" id="KW-0206">Cytoskeleton</keyword>
<dbReference type="FunFam" id="1.10.510.10:FF:000624">
    <property type="entry name" value="Mitogen-activated protein kinase"/>
    <property type="match status" value="1"/>
</dbReference>
<organism evidence="18 19">
    <name type="scientific">Stentor coeruleus</name>
    <dbReference type="NCBI Taxonomy" id="5963"/>
    <lineage>
        <taxon>Eukaryota</taxon>
        <taxon>Sar</taxon>
        <taxon>Alveolata</taxon>
        <taxon>Ciliophora</taxon>
        <taxon>Postciliodesmatophora</taxon>
        <taxon>Heterotrichea</taxon>
        <taxon>Heterotrichida</taxon>
        <taxon>Stentoridae</taxon>
        <taxon>Stentor</taxon>
    </lineage>
</organism>
<dbReference type="GO" id="GO:0007346">
    <property type="term" value="P:regulation of mitotic cell cycle"/>
    <property type="evidence" value="ECO:0007669"/>
    <property type="project" value="TreeGrafter"/>
</dbReference>
<feature type="domain" description="F-box" evidence="17">
    <location>
        <begin position="44"/>
        <end position="91"/>
    </location>
</feature>
<dbReference type="Pfam" id="PF00069">
    <property type="entry name" value="Pkinase"/>
    <property type="match status" value="1"/>
</dbReference>
<dbReference type="InterPro" id="IPR013763">
    <property type="entry name" value="Cyclin-like_dom"/>
</dbReference>
<evidence type="ECO:0000259" key="16">
    <source>
        <dbReference type="PROSITE" id="PS50011"/>
    </source>
</evidence>
<keyword evidence="5" id="KW-0723">Serine/threonine-protein kinase</keyword>
<dbReference type="InterPro" id="IPR000719">
    <property type="entry name" value="Prot_kinase_dom"/>
</dbReference>
<dbReference type="InterPro" id="IPR011009">
    <property type="entry name" value="Kinase-like_dom_sf"/>
</dbReference>
<evidence type="ECO:0000256" key="6">
    <source>
        <dbReference type="ARBA" id="ARBA00022679"/>
    </source>
</evidence>
<dbReference type="GO" id="GO:0005634">
    <property type="term" value="C:nucleus"/>
    <property type="evidence" value="ECO:0007669"/>
    <property type="project" value="TreeGrafter"/>
</dbReference>
<keyword evidence="8" id="KW-0418">Kinase</keyword>
<sequence>MKKEATKKKVTVFKPRSKKRQCLAEIPYNSIESRHPLKKRSANIEVFEMLPSELVLHILLFLDPKDLISSCQMVSKYWNSLCNTSVLWKRPYMKIDLRWLVRCTKCLVERRSKGKVYTGMLRSNLFPVTLRKVYLDITNAGYDDGVPTSLLREISFLREMNHENIASIISAEVIGKVVYVCTEQGDFNLKDYTRKYGTADSYKITKPIVQSLMRQIFKGLEYIHKRGIIHRNLKPDNILVSNTGKVKLSDFTLSRMEAVPHYAYTPEDPKERERSGREARRLWYRAPELLLRKEIYGSEIDIWTAGCLLGEIVLGGPLFNGENEIEHLFKIFKMMGVSDSVYTKSFPAWEKINFTDVVKSKDSKAYKTLVTKLVPSREQVLVTLTKIGMVIGEDGLDFLQKCLDTNTATRITASQALSHSFLSTFASDELYLQPMLNLENELLPFSEYLIKQENITESMRSILVDWLIDVSVHFEVRDETLHLAISYIDRTLSTMKIDRAKLQLVGVTCMKIADVFYERSKEYYRQENSIEYAYITADEYTPAQVVTMEKQILNALNFRLLSPTILYFLKRYQDLCKVNNEVMTCALYLSDLLLLSYGTLKFKPSLLASAVLFMACCCYEFPDIIPKEVIGFTDEEFARAIEHIRNVWLDARTNPQFSRFESINLKHQVISPRSLWPPAMERRTWVEKRY</sequence>
<dbReference type="SMART" id="SM00385">
    <property type="entry name" value="CYCLIN"/>
    <property type="match status" value="2"/>
</dbReference>
<keyword evidence="4" id="KW-0963">Cytoplasm</keyword>
<evidence type="ECO:0000256" key="8">
    <source>
        <dbReference type="ARBA" id="ARBA00022777"/>
    </source>
</evidence>
<evidence type="ECO:0000256" key="3">
    <source>
        <dbReference type="ARBA" id="ARBA00019493"/>
    </source>
</evidence>
<evidence type="ECO:0000256" key="7">
    <source>
        <dbReference type="ARBA" id="ARBA00022741"/>
    </source>
</evidence>